<dbReference type="AlphaFoldDB" id="S9R2V4"/>
<keyword evidence="3" id="KW-0436">Ligase</keyword>
<dbReference type="STRING" id="1123069.ruthe_01047"/>
<dbReference type="PANTHER" id="PTHR35561:SF1">
    <property type="entry name" value="RNA 2',3'-CYCLIC PHOSPHODIESTERASE"/>
    <property type="match status" value="1"/>
</dbReference>
<sequence>MRAFVAIAIPDPVVHALETVQQALPVGRAVDPDQLHLTLAFLGEQPLERLEAAHEALEEIALPAFELRLRGLGLFDEHRRPATLWAGVADDGALRGLRARVLGALHAAGLSLERRRFRPHVTLARLSALSAVEEERLAQFLGRWESFPSPPFTVRGFGLWRSTLRPSGAIHEELAHYPLV</sequence>
<feature type="active site" description="Proton donor" evidence="2">
    <location>
        <position position="36"/>
    </location>
</feature>
<evidence type="ECO:0000256" key="1">
    <source>
        <dbReference type="ARBA" id="ARBA00022801"/>
    </source>
</evidence>
<dbReference type="GO" id="GO:0004113">
    <property type="term" value="F:2',3'-cyclic-nucleotide 3'-phosphodiesterase activity"/>
    <property type="evidence" value="ECO:0007669"/>
    <property type="project" value="InterPro"/>
</dbReference>
<feature type="active site" description="Proton acceptor" evidence="2">
    <location>
        <position position="120"/>
    </location>
</feature>
<protein>
    <recommendedName>
        <fullName evidence="2">RNA 2',3'-cyclic phosphodiesterase</fullName>
        <shortName evidence="2">RNA 2',3'-CPDase</shortName>
        <ecNumber evidence="2">3.1.4.58</ecNumber>
    </recommendedName>
</protein>
<keyword evidence="4" id="KW-1185">Reference proteome</keyword>
<dbReference type="SUPFAM" id="SSF55144">
    <property type="entry name" value="LigT-like"/>
    <property type="match status" value="1"/>
</dbReference>
<dbReference type="Pfam" id="PF13563">
    <property type="entry name" value="2_5_RNA_ligase2"/>
    <property type="match status" value="1"/>
</dbReference>
<evidence type="ECO:0000313" key="4">
    <source>
        <dbReference type="Proteomes" id="UP000015346"/>
    </source>
</evidence>
<dbReference type="NCBIfam" id="TIGR02258">
    <property type="entry name" value="2_5_ligase"/>
    <property type="match status" value="1"/>
</dbReference>
<dbReference type="PATRIC" id="fig|1123069.3.peg.1020"/>
<name>S9R2V4_9RHOB</name>
<dbReference type="OrthoDB" id="9793819at2"/>
<accession>S9R2V4</accession>
<dbReference type="GO" id="GO:0008664">
    <property type="term" value="F:RNA 2',3'-cyclic 3'-phosphodiesterase activity"/>
    <property type="evidence" value="ECO:0007669"/>
    <property type="project" value="UniProtKB-EC"/>
</dbReference>
<dbReference type="HOGENOM" id="CLU_081251_0_1_5"/>
<comment type="catalytic activity">
    <reaction evidence="2">
        <text>a 3'-end 2',3'-cyclophospho-ribonucleotide-RNA + H2O = a 3'-end 2'-phospho-ribonucleotide-RNA + H(+)</text>
        <dbReference type="Rhea" id="RHEA:11828"/>
        <dbReference type="Rhea" id="RHEA-COMP:10464"/>
        <dbReference type="Rhea" id="RHEA-COMP:17353"/>
        <dbReference type="ChEBI" id="CHEBI:15377"/>
        <dbReference type="ChEBI" id="CHEBI:15378"/>
        <dbReference type="ChEBI" id="CHEBI:83064"/>
        <dbReference type="ChEBI" id="CHEBI:173113"/>
        <dbReference type="EC" id="3.1.4.58"/>
    </reaction>
</comment>
<dbReference type="PANTHER" id="PTHR35561">
    <property type="entry name" value="RNA 2',3'-CYCLIC PHOSPHODIESTERASE"/>
    <property type="match status" value="1"/>
</dbReference>
<dbReference type="HAMAP" id="MF_01940">
    <property type="entry name" value="RNA_CPDase"/>
    <property type="match status" value="1"/>
</dbReference>
<keyword evidence="1 2" id="KW-0378">Hydrolase</keyword>
<gene>
    <name evidence="3" type="ORF">ruthe_01047</name>
</gene>
<dbReference type="EC" id="3.1.4.58" evidence="2"/>
<dbReference type="Proteomes" id="UP000015346">
    <property type="component" value="Unassembled WGS sequence"/>
</dbReference>
<feature type="short sequence motif" description="HXTX 2" evidence="2">
    <location>
        <begin position="120"/>
        <end position="123"/>
    </location>
</feature>
<dbReference type="InterPro" id="IPR009097">
    <property type="entry name" value="Cyclic_Pdiesterase"/>
</dbReference>
<feature type="short sequence motif" description="HXTX 1" evidence="2">
    <location>
        <begin position="36"/>
        <end position="39"/>
    </location>
</feature>
<evidence type="ECO:0000313" key="3">
    <source>
        <dbReference type="EMBL" id="EPX86237.1"/>
    </source>
</evidence>
<reference evidence="3 4" key="1">
    <citation type="journal article" date="2013" name="Stand. Genomic Sci.">
        <title>Genome sequence of the reddish-pigmented Rubellimicrobium thermophilum type strain (DSM 16684(T)), a member of the Roseobacter clade.</title>
        <authorList>
            <person name="Fiebig A."/>
            <person name="Riedel T."/>
            <person name="Gronow S."/>
            <person name="Petersen J."/>
            <person name="Klenk H.P."/>
            <person name="Goker M."/>
        </authorList>
    </citation>
    <scope>NUCLEOTIDE SEQUENCE [LARGE SCALE GENOMIC DNA]</scope>
    <source>
        <strain evidence="3 4">DSM 16684</strain>
    </source>
</reference>
<dbReference type="InterPro" id="IPR004175">
    <property type="entry name" value="RNA_CPDase"/>
</dbReference>
<organism evidence="3 4">
    <name type="scientific">Rubellimicrobium thermophilum DSM 16684</name>
    <dbReference type="NCBI Taxonomy" id="1123069"/>
    <lineage>
        <taxon>Bacteria</taxon>
        <taxon>Pseudomonadati</taxon>
        <taxon>Pseudomonadota</taxon>
        <taxon>Alphaproteobacteria</taxon>
        <taxon>Rhodobacterales</taxon>
        <taxon>Roseobacteraceae</taxon>
        <taxon>Rubellimicrobium</taxon>
    </lineage>
</organism>
<evidence type="ECO:0000256" key="2">
    <source>
        <dbReference type="HAMAP-Rule" id="MF_01940"/>
    </source>
</evidence>
<dbReference type="RefSeq" id="WP_021097145.1">
    <property type="nucleotide sequence ID" value="NZ_KE557320.1"/>
</dbReference>
<comment type="similarity">
    <text evidence="2">Belongs to the 2H phosphoesterase superfamily. ThpR family.</text>
</comment>
<dbReference type="EMBL" id="AOLV01000010">
    <property type="protein sequence ID" value="EPX86237.1"/>
    <property type="molecule type" value="Genomic_DNA"/>
</dbReference>
<comment type="function">
    <text evidence="2">Hydrolyzes RNA 2',3'-cyclic phosphodiester to an RNA 2'-phosphomonoester.</text>
</comment>
<dbReference type="GO" id="GO:0016874">
    <property type="term" value="F:ligase activity"/>
    <property type="evidence" value="ECO:0007669"/>
    <property type="project" value="UniProtKB-KW"/>
</dbReference>
<comment type="caution">
    <text evidence="3">The sequence shown here is derived from an EMBL/GenBank/DDBJ whole genome shotgun (WGS) entry which is preliminary data.</text>
</comment>
<proteinExistence type="inferred from homology"/>
<dbReference type="Gene3D" id="3.90.1140.10">
    <property type="entry name" value="Cyclic phosphodiesterase"/>
    <property type="match status" value="1"/>
</dbReference>